<keyword evidence="2" id="KW-1185">Reference proteome</keyword>
<accession>A0A846YVY9</accession>
<organism evidence="1 2">
    <name type="scientific">Actinomadura latina</name>
    <dbReference type="NCBI Taxonomy" id="163603"/>
    <lineage>
        <taxon>Bacteria</taxon>
        <taxon>Bacillati</taxon>
        <taxon>Actinomycetota</taxon>
        <taxon>Actinomycetes</taxon>
        <taxon>Streptosporangiales</taxon>
        <taxon>Thermomonosporaceae</taxon>
        <taxon>Actinomadura</taxon>
    </lineage>
</organism>
<reference evidence="1 2" key="1">
    <citation type="submission" date="2020-04" db="EMBL/GenBank/DDBJ databases">
        <title>MicrobeNet Type strains.</title>
        <authorList>
            <person name="Nicholson A.C."/>
        </authorList>
    </citation>
    <scope>NUCLEOTIDE SEQUENCE [LARGE SCALE GENOMIC DNA]</scope>
    <source>
        <strain evidence="1 2">ATCC BAA-277</strain>
    </source>
</reference>
<sequence>MVDMARYRRDAQLEPFPRDLLDEVVRAILDAADEAPISERGFEFGDEVIDDVRLVEGRHLAAGARYRVEEDGFVAEAHVPAWNRAGESRIEVTTDAGGHTVNVQVDLRMAGRRLHTVRVTGDYQGPKPFRGLRRAKWVAEFRAEQWWSALGSKASPISLRVVHPFAFADLRISRGKDRRGRWSVRTAARFGGRSLLRPVAAVGLAYMRGRIRRTLDEGFTKTVAAWNAEVPGMAKRGMQERLSFEHRITLKAVSREWVETYVAALHREIEGLPFRRHRLVKDTEGAFSVRLLRGEHIRPGTSYRIAFTPEDEVEPVDVHVAAWEFDGPNRIEVSSPDDVQTGWIEIDSARKVGTVRAGFAGEFEGFTSVTAAAEADLERWWSAGSPLTGTAEHPVGEAALTVERVADDGGEWTVNVAATVEGHAWARHLVALAGVLSGPAMRRSFRENADAFAEKWNGAVPEAGPADQAAESTIRAVIDR</sequence>
<protein>
    <submittedName>
        <fullName evidence="1">Uncharacterized protein</fullName>
    </submittedName>
</protein>
<gene>
    <name evidence="1" type="ORF">HGB48_03610</name>
</gene>
<proteinExistence type="predicted"/>
<name>A0A846YVY9_9ACTN</name>
<evidence type="ECO:0000313" key="2">
    <source>
        <dbReference type="Proteomes" id="UP000579250"/>
    </source>
</evidence>
<dbReference type="EMBL" id="JAAXPI010000003">
    <property type="protein sequence ID" value="NKZ02842.1"/>
    <property type="molecule type" value="Genomic_DNA"/>
</dbReference>
<dbReference type="Proteomes" id="UP000579250">
    <property type="component" value="Unassembled WGS sequence"/>
</dbReference>
<dbReference type="RefSeq" id="WP_067635319.1">
    <property type="nucleotide sequence ID" value="NZ_JAAXPI010000003.1"/>
</dbReference>
<dbReference type="AlphaFoldDB" id="A0A846YVY9"/>
<evidence type="ECO:0000313" key="1">
    <source>
        <dbReference type="EMBL" id="NKZ02842.1"/>
    </source>
</evidence>
<comment type="caution">
    <text evidence="1">The sequence shown here is derived from an EMBL/GenBank/DDBJ whole genome shotgun (WGS) entry which is preliminary data.</text>
</comment>